<evidence type="ECO:0000256" key="5">
    <source>
        <dbReference type="ARBA" id="ARBA00023002"/>
    </source>
</evidence>
<accession>A0A8H6HB11</accession>
<dbReference type="GO" id="GO:0020037">
    <property type="term" value="F:heme binding"/>
    <property type="evidence" value="ECO:0007669"/>
    <property type="project" value="InterPro"/>
</dbReference>
<keyword evidence="6 8" id="KW-0408">Iron</keyword>
<dbReference type="Proteomes" id="UP000521943">
    <property type="component" value="Unassembled WGS sequence"/>
</dbReference>
<keyword evidence="8" id="KW-0349">Heme</keyword>
<dbReference type="Pfam" id="PF00067">
    <property type="entry name" value="p450"/>
    <property type="match status" value="1"/>
</dbReference>
<evidence type="ECO:0000313" key="10">
    <source>
        <dbReference type="Proteomes" id="UP000521943"/>
    </source>
</evidence>
<proteinExistence type="inferred from homology"/>
<dbReference type="InterPro" id="IPR036396">
    <property type="entry name" value="Cyt_P450_sf"/>
</dbReference>
<evidence type="ECO:0000256" key="8">
    <source>
        <dbReference type="PIRSR" id="PIRSR602401-1"/>
    </source>
</evidence>
<keyword evidence="7" id="KW-0503">Monooxygenase</keyword>
<feature type="binding site" description="axial binding residue" evidence="8">
    <location>
        <position position="444"/>
    </location>
    <ligand>
        <name>heme</name>
        <dbReference type="ChEBI" id="CHEBI:30413"/>
    </ligand>
    <ligandPart>
        <name>Fe</name>
        <dbReference type="ChEBI" id="CHEBI:18248"/>
    </ligandPart>
</feature>
<dbReference type="OrthoDB" id="6692864at2759"/>
<reference evidence="9 10" key="1">
    <citation type="submission" date="2020-07" db="EMBL/GenBank/DDBJ databases">
        <title>Comparative genomics of pyrophilous fungi reveals a link between fire events and developmental genes.</title>
        <authorList>
            <consortium name="DOE Joint Genome Institute"/>
            <person name="Steindorff A.S."/>
            <person name="Carver A."/>
            <person name="Calhoun S."/>
            <person name="Stillman K."/>
            <person name="Liu H."/>
            <person name="Lipzen A."/>
            <person name="Pangilinan J."/>
            <person name="Labutti K."/>
            <person name="Bruns T.D."/>
            <person name="Grigoriev I.V."/>
        </authorList>
    </citation>
    <scope>NUCLEOTIDE SEQUENCE [LARGE SCALE GENOMIC DNA]</scope>
    <source>
        <strain evidence="9 10">CBS 144469</strain>
    </source>
</reference>
<dbReference type="GO" id="GO:0004497">
    <property type="term" value="F:monooxygenase activity"/>
    <property type="evidence" value="ECO:0007669"/>
    <property type="project" value="UniProtKB-KW"/>
</dbReference>
<gene>
    <name evidence="9" type="ORF">DFP72DRAFT_1098509</name>
</gene>
<dbReference type="EMBL" id="JACGCI010000139">
    <property type="protein sequence ID" value="KAF6743654.1"/>
    <property type="molecule type" value="Genomic_DNA"/>
</dbReference>
<dbReference type="PRINTS" id="PR00463">
    <property type="entry name" value="EP450I"/>
</dbReference>
<dbReference type="PRINTS" id="PR00385">
    <property type="entry name" value="P450"/>
</dbReference>
<organism evidence="9 10">
    <name type="scientific">Ephemerocybe angulata</name>
    <dbReference type="NCBI Taxonomy" id="980116"/>
    <lineage>
        <taxon>Eukaryota</taxon>
        <taxon>Fungi</taxon>
        <taxon>Dikarya</taxon>
        <taxon>Basidiomycota</taxon>
        <taxon>Agaricomycotina</taxon>
        <taxon>Agaricomycetes</taxon>
        <taxon>Agaricomycetidae</taxon>
        <taxon>Agaricales</taxon>
        <taxon>Agaricineae</taxon>
        <taxon>Psathyrellaceae</taxon>
        <taxon>Ephemerocybe</taxon>
    </lineage>
</organism>
<comment type="similarity">
    <text evidence="3">Belongs to the cytochrome P450 family.</text>
</comment>
<name>A0A8H6HB11_9AGAR</name>
<evidence type="ECO:0000313" key="9">
    <source>
        <dbReference type="EMBL" id="KAF6743654.1"/>
    </source>
</evidence>
<comment type="pathway">
    <text evidence="2">Secondary metabolite biosynthesis.</text>
</comment>
<dbReference type="SUPFAM" id="SSF48264">
    <property type="entry name" value="Cytochrome P450"/>
    <property type="match status" value="1"/>
</dbReference>
<comment type="cofactor">
    <cofactor evidence="1 8">
        <name>heme</name>
        <dbReference type="ChEBI" id="CHEBI:30413"/>
    </cofactor>
</comment>
<dbReference type="GO" id="GO:0016705">
    <property type="term" value="F:oxidoreductase activity, acting on paired donors, with incorporation or reduction of molecular oxygen"/>
    <property type="evidence" value="ECO:0007669"/>
    <property type="project" value="InterPro"/>
</dbReference>
<keyword evidence="10" id="KW-1185">Reference proteome</keyword>
<dbReference type="PANTHER" id="PTHR24305">
    <property type="entry name" value="CYTOCHROME P450"/>
    <property type="match status" value="1"/>
</dbReference>
<dbReference type="PANTHER" id="PTHR24305:SF187">
    <property type="entry name" value="P450, PUTATIVE (EUROFUNG)-RELATED"/>
    <property type="match status" value="1"/>
</dbReference>
<comment type="caution">
    <text evidence="9">The sequence shown here is derived from an EMBL/GenBank/DDBJ whole genome shotgun (WGS) entry which is preliminary data.</text>
</comment>
<dbReference type="InterPro" id="IPR002401">
    <property type="entry name" value="Cyt_P450_E_grp-I"/>
</dbReference>
<dbReference type="InterPro" id="IPR001128">
    <property type="entry name" value="Cyt_P450"/>
</dbReference>
<dbReference type="GO" id="GO:0005506">
    <property type="term" value="F:iron ion binding"/>
    <property type="evidence" value="ECO:0007669"/>
    <property type="project" value="InterPro"/>
</dbReference>
<evidence type="ECO:0000256" key="3">
    <source>
        <dbReference type="ARBA" id="ARBA00010617"/>
    </source>
</evidence>
<dbReference type="InterPro" id="IPR050121">
    <property type="entry name" value="Cytochrome_P450_monoxygenase"/>
</dbReference>
<dbReference type="Gene3D" id="1.10.630.10">
    <property type="entry name" value="Cytochrome P450"/>
    <property type="match status" value="1"/>
</dbReference>
<sequence>MMAYRLSSLHPLSRYPGPFLCKISKLWIIWLAYRGKLHLYYKSLHDIYGPIVRIGPNDLSINEKKLIPFILGSRGMPKGPIWDARRNRQLGSDREYHAVIDVRDLNIHAQLRRRWNEAFSNEPLKDYQEILAPRVQQLCDHLEELCQSSGGVASFDLAKWISFFAFDFMGDMAFGGGFELMRDQDAQGVWKGMEKGLTQVSRLFSDYAVLLTRLSNRNQSIIQHALWVAVTFQSIPCFSSGMRKFARFAMDQAKRRISSEVKRKDLFYHLVTTADPSNASSYETQLSVAGSDTSASVMSSVMSLLLRHPHAHRRLIDELEEAFPTIDCDDRRIIEVEKLQKLHYLNAVINEAMRLLPPVPSSIQRGPPKGSGGKLLGDDIFIPEGTGVIVPPYCLHRDPRYFSPYPDSFMPERWLAPSLPSSGPTIFHTDKEAFIPFSYGPANCTGKPLALLEVRYVIAHLVTRFDLLLPQESEGSSGRKVTWEDDLEDRFVFTKGPLNVSMRSRRESSSKS</sequence>
<keyword evidence="5" id="KW-0560">Oxidoreductase</keyword>
<evidence type="ECO:0000256" key="4">
    <source>
        <dbReference type="ARBA" id="ARBA00022723"/>
    </source>
</evidence>
<dbReference type="AlphaFoldDB" id="A0A8H6HB11"/>
<evidence type="ECO:0000256" key="2">
    <source>
        <dbReference type="ARBA" id="ARBA00005179"/>
    </source>
</evidence>
<evidence type="ECO:0000256" key="7">
    <source>
        <dbReference type="ARBA" id="ARBA00023033"/>
    </source>
</evidence>
<evidence type="ECO:0000256" key="1">
    <source>
        <dbReference type="ARBA" id="ARBA00001971"/>
    </source>
</evidence>
<keyword evidence="4 8" id="KW-0479">Metal-binding</keyword>
<evidence type="ECO:0000256" key="6">
    <source>
        <dbReference type="ARBA" id="ARBA00023004"/>
    </source>
</evidence>
<protein>
    <submittedName>
        <fullName evidence="9">Cytochrome P450</fullName>
    </submittedName>
</protein>
<dbReference type="CDD" id="cd11061">
    <property type="entry name" value="CYP67-like"/>
    <property type="match status" value="1"/>
</dbReference>